<gene>
    <name evidence="2" type="ORF">AVL61_16840</name>
</gene>
<organism evidence="2 3">
    <name type="scientific">Kocuria rosea subsp. polaris</name>
    <dbReference type="NCBI Taxonomy" id="136273"/>
    <lineage>
        <taxon>Bacteria</taxon>
        <taxon>Bacillati</taxon>
        <taxon>Actinomycetota</taxon>
        <taxon>Actinomycetes</taxon>
        <taxon>Micrococcales</taxon>
        <taxon>Micrococcaceae</taxon>
        <taxon>Kocuria</taxon>
    </lineage>
</organism>
<dbReference type="RefSeq" id="WP_058874563.1">
    <property type="nucleotide sequence ID" value="NZ_LQBK01000026.1"/>
</dbReference>
<evidence type="ECO:0000313" key="3">
    <source>
        <dbReference type="Proteomes" id="UP000053512"/>
    </source>
</evidence>
<comment type="caution">
    <text evidence="2">The sequence shown here is derived from an EMBL/GenBank/DDBJ whole genome shotgun (WGS) entry which is preliminary data.</text>
</comment>
<dbReference type="GO" id="GO:0004540">
    <property type="term" value="F:RNA nuclease activity"/>
    <property type="evidence" value="ECO:0007669"/>
    <property type="project" value="InterPro"/>
</dbReference>
<dbReference type="InterPro" id="IPR021139">
    <property type="entry name" value="NYN"/>
</dbReference>
<protein>
    <recommendedName>
        <fullName evidence="1">NYN domain-containing protein</fullName>
    </recommendedName>
</protein>
<dbReference type="EMBL" id="LQBK01000026">
    <property type="protein sequence ID" value="KUG56312.1"/>
    <property type="molecule type" value="Genomic_DNA"/>
</dbReference>
<evidence type="ECO:0000259" key="1">
    <source>
        <dbReference type="Pfam" id="PF01936"/>
    </source>
</evidence>
<sequence>MSKETDRQATCQDTFERTLFVVDIENMVGTSAPLTPAQVGRAQARINAAVRFEAGDHTVIASNKVNAAAVCFTWSGPTSRRIRSGKDGADEALLEELRDPAWVAAHYDHVVIASGDHAFANAVTAIRIAGCSVTVIAPDVGLSKRMCLAAGPDLIHLGSPIPANVITLFRTVKEVA</sequence>
<dbReference type="Gene3D" id="3.40.50.1010">
    <property type="entry name" value="5'-nuclease"/>
    <property type="match status" value="1"/>
</dbReference>
<dbReference type="Pfam" id="PF01936">
    <property type="entry name" value="NYN"/>
    <property type="match status" value="1"/>
</dbReference>
<feature type="domain" description="NYN" evidence="1">
    <location>
        <begin position="76"/>
        <end position="150"/>
    </location>
</feature>
<evidence type="ECO:0000313" key="2">
    <source>
        <dbReference type="EMBL" id="KUG56312.1"/>
    </source>
</evidence>
<dbReference type="AlphaFoldDB" id="A0A0W8I936"/>
<dbReference type="Proteomes" id="UP000053512">
    <property type="component" value="Unassembled WGS sequence"/>
</dbReference>
<dbReference type="OrthoDB" id="5144756at2"/>
<proteinExistence type="predicted"/>
<name>A0A0W8I936_KOCRO</name>
<accession>A0A0W8I936</accession>
<reference evidence="3" key="1">
    <citation type="submission" date="2015-12" db="EMBL/GenBank/DDBJ databases">
        <authorList>
            <person name="Nair G.R."/>
            <person name="Kaur G."/>
            <person name="Mayilraj S."/>
        </authorList>
    </citation>
    <scope>NUCLEOTIDE SEQUENCE [LARGE SCALE GENOMIC DNA]</scope>
    <source>
        <strain evidence="3">CD08_4</strain>
    </source>
</reference>